<evidence type="ECO:0000256" key="1">
    <source>
        <dbReference type="SAM" id="MobiDB-lite"/>
    </source>
</evidence>
<organism evidence="3 4">
    <name type="scientific">Trichocoleus desertorum GB2-A4</name>
    <dbReference type="NCBI Taxonomy" id="2933944"/>
    <lineage>
        <taxon>Bacteria</taxon>
        <taxon>Bacillati</taxon>
        <taxon>Cyanobacteriota</taxon>
        <taxon>Cyanophyceae</taxon>
        <taxon>Leptolyngbyales</taxon>
        <taxon>Trichocoleusaceae</taxon>
        <taxon>Trichocoleus</taxon>
    </lineage>
</organism>
<dbReference type="EMBL" id="JAMPKM010000010">
    <property type="protein sequence ID" value="MEP0818668.1"/>
    <property type="molecule type" value="Genomic_DNA"/>
</dbReference>
<keyword evidence="2" id="KW-0812">Transmembrane</keyword>
<proteinExistence type="predicted"/>
<feature type="region of interest" description="Disordered" evidence="1">
    <location>
        <begin position="142"/>
        <end position="180"/>
    </location>
</feature>
<sequence length="611" mass="66456">METAVHQDSLQVLARQLQQHLQSELGQPVPIQIQCALKQGVLMILGQHSPGINPPTPQSVFTLLEQALESLQPDFSDSEFNYTVRLYLRVAGQKQPYASHSLTLEPTAPAELLEGDVATPPDNSANTSHNFESTNALLDTEIADPPDLNDAEDNPFGSAIQPLTEPRDEIVPTHKPSKPDQRTRLPLLVAGAGVGLFALAGVIYALTRPCVIGGCPAIATAQQLSQESAKILRTTKSGQEVLTAQQKLETATQALAPIPAWSGHHGEAQTLLNTYQAQEQAIAQVVAAQNQAIAAAQKSQNPPHPLADWTEIQKLWRGAITQLEAVPKISTAYPVAQKKLKEYRANLVMTNKRAKLEQQANATLAKAKSTAQVAEARQGIAQSLASWQLADATWRMSTNTLRQVPRGTMAYQEAQQLLGEYQPKILAARDRKTKEQLSVNAYRQAVNLARQAQSFEQQNQWSQAVANWRDALAAAKQVPTDSLFYNQAQPLISSYGNSLTEAENKLSLANILEGARADLRRTCAGSPRVCDFAVSLALIKVQLNPDHVRKLVRTAITAEANGDIGTQVDVRDHIQTLEAALEAISENANIAIELYDENGSLLGRYVPSLAQ</sequence>
<reference evidence="3 4" key="1">
    <citation type="submission" date="2022-04" db="EMBL/GenBank/DDBJ databases">
        <title>Positive selection, recombination, and allopatry shape intraspecific diversity of widespread and dominant cyanobacteria.</title>
        <authorList>
            <person name="Wei J."/>
            <person name="Shu W."/>
            <person name="Hu C."/>
        </authorList>
    </citation>
    <scope>NUCLEOTIDE SEQUENCE [LARGE SCALE GENOMIC DNA]</scope>
    <source>
        <strain evidence="3 4">GB2-A4</strain>
    </source>
</reference>
<name>A0ABV0JA56_9CYAN</name>
<protein>
    <submittedName>
        <fullName evidence="3">Uncharacterized protein</fullName>
    </submittedName>
</protein>
<keyword evidence="2" id="KW-0472">Membrane</keyword>
<evidence type="ECO:0000256" key="2">
    <source>
        <dbReference type="SAM" id="Phobius"/>
    </source>
</evidence>
<accession>A0ABV0JA56</accession>
<feature type="compositionally biased region" description="Acidic residues" evidence="1">
    <location>
        <begin position="142"/>
        <end position="153"/>
    </location>
</feature>
<evidence type="ECO:0000313" key="3">
    <source>
        <dbReference type="EMBL" id="MEP0818668.1"/>
    </source>
</evidence>
<feature type="compositionally biased region" description="Basic and acidic residues" evidence="1">
    <location>
        <begin position="165"/>
        <end position="180"/>
    </location>
</feature>
<dbReference type="RefSeq" id="WP_190433090.1">
    <property type="nucleotide sequence ID" value="NZ_JAMPKM010000010.1"/>
</dbReference>
<evidence type="ECO:0000313" key="4">
    <source>
        <dbReference type="Proteomes" id="UP001464891"/>
    </source>
</evidence>
<feature type="transmembrane region" description="Helical" evidence="2">
    <location>
        <begin position="185"/>
        <end position="206"/>
    </location>
</feature>
<gene>
    <name evidence="3" type="ORF">NC998_16330</name>
</gene>
<keyword evidence="2" id="KW-1133">Transmembrane helix</keyword>
<dbReference type="Proteomes" id="UP001464891">
    <property type="component" value="Unassembled WGS sequence"/>
</dbReference>
<comment type="caution">
    <text evidence="3">The sequence shown here is derived from an EMBL/GenBank/DDBJ whole genome shotgun (WGS) entry which is preliminary data.</text>
</comment>
<keyword evidence="4" id="KW-1185">Reference proteome</keyword>